<evidence type="ECO:0000256" key="4">
    <source>
        <dbReference type="SAM" id="Coils"/>
    </source>
</evidence>
<evidence type="ECO:0000313" key="6">
    <source>
        <dbReference type="EMBL" id="MFD2470053.1"/>
    </source>
</evidence>
<dbReference type="InterPro" id="IPR003593">
    <property type="entry name" value="AAA+_ATPase"/>
</dbReference>
<sequence length="536" mass="58389">MSSSIVCNDLCFAWPDGEVVFDRFTLAISEGRTGLIGVNGSGKSTLLRLISGELAPDAGSISVSGELAYLPQNLSLASERRVDEVLGLAEVRAALAAIERGDADERHFAAVGDQWDVEERTRATLDQLGLAHVALDARADELSGGELILLGLAAQFLKQPDVLVLDEPTNNLDRRARRLVGAAVRAWKGVLVLVSHDRELLRHVDRIGDLRSGTVTFYGGNLEDYEAAVAVEQEAAERTVRAAESDLKRQKRELVEARTKLDRRARYGRKQWENKREPKVRMRKRQEDAEIAAGKHRTMHLGKVAEAKDRLREAAETVRADDEIRIDLPETSVPSGKEVLTLSDVELRNGLAVRMELRGPERIALVGPNGSGKTTLLQTITGAIQPRSGTVKVPVPVRWLPQRLDLLDDTLSAAQNVARAAPSASDNEIRAQLARFLLRGSRADQPAGSLSGGERFRATLATLLLADPAPQLLLLDEPTNNLDLASVRQLSQALASYAGALIVVSHDLSFLRSIGATRWVRLGSTVDTVEEVSESP</sequence>
<dbReference type="Gene3D" id="3.40.50.300">
    <property type="entry name" value="P-loop containing nucleotide triphosphate hydrolases"/>
    <property type="match status" value="2"/>
</dbReference>
<evidence type="ECO:0000259" key="5">
    <source>
        <dbReference type="PROSITE" id="PS50893"/>
    </source>
</evidence>
<keyword evidence="2" id="KW-0547">Nucleotide-binding</keyword>
<proteinExistence type="predicted"/>
<dbReference type="InterPro" id="IPR050611">
    <property type="entry name" value="ABCF"/>
</dbReference>
<feature type="domain" description="ABC transporter" evidence="5">
    <location>
        <begin position="5"/>
        <end position="237"/>
    </location>
</feature>
<comment type="caution">
    <text evidence="6">The sequence shown here is derived from an EMBL/GenBank/DDBJ whole genome shotgun (WGS) entry which is preliminary data.</text>
</comment>
<dbReference type="PANTHER" id="PTHR19211:SF6">
    <property type="entry name" value="BLL7188 PROTEIN"/>
    <property type="match status" value="1"/>
</dbReference>
<feature type="domain" description="ABC transporter" evidence="5">
    <location>
        <begin position="318"/>
        <end position="536"/>
    </location>
</feature>
<dbReference type="SUPFAM" id="SSF52540">
    <property type="entry name" value="P-loop containing nucleoside triphosphate hydrolases"/>
    <property type="match status" value="2"/>
</dbReference>
<dbReference type="InterPro" id="IPR003439">
    <property type="entry name" value="ABC_transporter-like_ATP-bd"/>
</dbReference>
<evidence type="ECO:0000256" key="1">
    <source>
        <dbReference type="ARBA" id="ARBA00022737"/>
    </source>
</evidence>
<keyword evidence="4" id="KW-0175">Coiled coil</keyword>
<gene>
    <name evidence="6" type="ORF">ACFSVL_21890</name>
</gene>
<protein>
    <submittedName>
        <fullName evidence="6">ABC-F family ATP-binding cassette domain-containing protein</fullName>
    </submittedName>
</protein>
<evidence type="ECO:0000256" key="2">
    <source>
        <dbReference type="ARBA" id="ARBA00022741"/>
    </source>
</evidence>
<keyword evidence="3 6" id="KW-0067">ATP-binding</keyword>
<keyword evidence="1" id="KW-0677">Repeat</keyword>
<dbReference type="InterPro" id="IPR027417">
    <property type="entry name" value="P-loop_NTPase"/>
</dbReference>
<dbReference type="PROSITE" id="PS50893">
    <property type="entry name" value="ABC_TRANSPORTER_2"/>
    <property type="match status" value="2"/>
</dbReference>
<name>A0ABW5H9N5_9PSEU</name>
<dbReference type="Proteomes" id="UP001597483">
    <property type="component" value="Unassembled WGS sequence"/>
</dbReference>
<accession>A0ABW5H9N5</accession>
<keyword evidence="7" id="KW-1185">Reference proteome</keyword>
<evidence type="ECO:0000256" key="3">
    <source>
        <dbReference type="ARBA" id="ARBA00022840"/>
    </source>
</evidence>
<dbReference type="GO" id="GO:0005524">
    <property type="term" value="F:ATP binding"/>
    <property type="evidence" value="ECO:0007669"/>
    <property type="project" value="UniProtKB-KW"/>
</dbReference>
<feature type="coiled-coil region" evidence="4">
    <location>
        <begin position="233"/>
        <end position="260"/>
    </location>
</feature>
<dbReference type="EMBL" id="JBHUKS010000015">
    <property type="protein sequence ID" value="MFD2470053.1"/>
    <property type="molecule type" value="Genomic_DNA"/>
</dbReference>
<dbReference type="SMART" id="SM00382">
    <property type="entry name" value="AAA"/>
    <property type="match status" value="2"/>
</dbReference>
<reference evidence="7" key="1">
    <citation type="journal article" date="2019" name="Int. J. Syst. Evol. Microbiol.">
        <title>The Global Catalogue of Microorganisms (GCM) 10K type strain sequencing project: providing services to taxonomists for standard genome sequencing and annotation.</title>
        <authorList>
            <consortium name="The Broad Institute Genomics Platform"/>
            <consortium name="The Broad Institute Genome Sequencing Center for Infectious Disease"/>
            <person name="Wu L."/>
            <person name="Ma J."/>
        </authorList>
    </citation>
    <scope>NUCLEOTIDE SEQUENCE [LARGE SCALE GENOMIC DNA]</scope>
    <source>
        <strain evidence="7">CGMCC 4.7641</strain>
    </source>
</reference>
<dbReference type="RefSeq" id="WP_378306944.1">
    <property type="nucleotide sequence ID" value="NZ_JBHUKS010000015.1"/>
</dbReference>
<organism evidence="6 7">
    <name type="scientific">Amycolatopsis silviterrae</name>
    <dbReference type="NCBI Taxonomy" id="1656914"/>
    <lineage>
        <taxon>Bacteria</taxon>
        <taxon>Bacillati</taxon>
        <taxon>Actinomycetota</taxon>
        <taxon>Actinomycetes</taxon>
        <taxon>Pseudonocardiales</taxon>
        <taxon>Pseudonocardiaceae</taxon>
        <taxon>Amycolatopsis</taxon>
    </lineage>
</organism>
<dbReference type="Pfam" id="PF00005">
    <property type="entry name" value="ABC_tran"/>
    <property type="match status" value="2"/>
</dbReference>
<dbReference type="CDD" id="cd03221">
    <property type="entry name" value="ABCF_EF-3"/>
    <property type="match status" value="2"/>
</dbReference>
<evidence type="ECO:0000313" key="7">
    <source>
        <dbReference type="Proteomes" id="UP001597483"/>
    </source>
</evidence>
<dbReference type="PANTHER" id="PTHR19211">
    <property type="entry name" value="ATP-BINDING TRANSPORT PROTEIN-RELATED"/>
    <property type="match status" value="1"/>
</dbReference>